<sequence>MQRRPRRRRLAKAQTKMPSHDTILSTALPRTVFSLLPTARQRRRRATPAVRLLPVLPRSTRTAGCRLGAAVPAVPCEPLPDVNCTGDRGPLPRTVI</sequence>
<feature type="compositionally biased region" description="Basic residues" evidence="1">
    <location>
        <begin position="1"/>
        <end position="11"/>
    </location>
</feature>
<proteinExistence type="predicted"/>
<organism evidence="2 3">
    <name type="scientific">Macrostomum lignano</name>
    <dbReference type="NCBI Taxonomy" id="282301"/>
    <lineage>
        <taxon>Eukaryota</taxon>
        <taxon>Metazoa</taxon>
        <taxon>Spiralia</taxon>
        <taxon>Lophotrochozoa</taxon>
        <taxon>Platyhelminthes</taxon>
        <taxon>Rhabditophora</taxon>
        <taxon>Macrostomorpha</taxon>
        <taxon>Macrostomida</taxon>
        <taxon>Macrostomidae</taxon>
        <taxon>Macrostomum</taxon>
    </lineage>
</organism>
<dbReference type="AlphaFoldDB" id="A0A1I8JN80"/>
<accession>A0A1I8JN80</accession>
<evidence type="ECO:0000313" key="3">
    <source>
        <dbReference type="WBParaSite" id="snap_masked-unitig_20428-processed-gene-0.1-mRNA-1"/>
    </source>
</evidence>
<evidence type="ECO:0000256" key="1">
    <source>
        <dbReference type="SAM" id="MobiDB-lite"/>
    </source>
</evidence>
<name>A0A1I8JN80_9PLAT</name>
<evidence type="ECO:0000313" key="2">
    <source>
        <dbReference type="Proteomes" id="UP000095280"/>
    </source>
</evidence>
<feature type="region of interest" description="Disordered" evidence="1">
    <location>
        <begin position="1"/>
        <end position="20"/>
    </location>
</feature>
<protein>
    <submittedName>
        <fullName evidence="3">Uncharacterized protein</fullName>
    </submittedName>
</protein>
<keyword evidence="2" id="KW-1185">Reference proteome</keyword>
<dbReference type="WBParaSite" id="snap_masked-unitig_20428-processed-gene-0.1-mRNA-1">
    <property type="protein sequence ID" value="snap_masked-unitig_20428-processed-gene-0.1-mRNA-1"/>
    <property type="gene ID" value="snap_masked-unitig_20428-processed-gene-0.1"/>
</dbReference>
<reference evidence="3" key="1">
    <citation type="submission" date="2016-11" db="UniProtKB">
        <authorList>
            <consortium name="WormBaseParasite"/>
        </authorList>
    </citation>
    <scope>IDENTIFICATION</scope>
</reference>
<dbReference type="Proteomes" id="UP000095280">
    <property type="component" value="Unplaced"/>
</dbReference>